<reference evidence="15" key="1">
    <citation type="submission" date="2019-08" db="EMBL/GenBank/DDBJ databases">
        <authorList>
            <person name="Kucharzyk K."/>
            <person name="Murdoch R.W."/>
            <person name="Higgins S."/>
            <person name="Loffler F."/>
        </authorList>
    </citation>
    <scope>NUCLEOTIDE SEQUENCE</scope>
</reference>
<dbReference type="Pfam" id="PF02163">
    <property type="entry name" value="Peptidase_M50"/>
    <property type="match status" value="1"/>
</dbReference>
<feature type="transmembrane region" description="Helical" evidence="13">
    <location>
        <begin position="172"/>
        <end position="194"/>
    </location>
</feature>
<dbReference type="AlphaFoldDB" id="A0A645D9V6"/>
<proteinExistence type="inferred from homology"/>
<dbReference type="PANTHER" id="PTHR35864">
    <property type="entry name" value="ZINC METALLOPROTEASE MJ0611-RELATED"/>
    <property type="match status" value="1"/>
</dbReference>
<sequence length="217" mass="24386">MDVNSYLLDKILIIPAILLAFTFHEYAHAIVAVKLGDDTPKYQGRLTLNPFAHVDIVGFIMILLVGFGWAKPVETNPQMFKNYFKDDLKVSIAGPLANLVVAFFAVIALVLFSKLSLANENLYNIISTIIYLTAWLNCLWFFLNLIPVPGFDGFRIINDLFPKGLYKFSTMLYRYQMIIFIILILPLIGGYSILDLLVGVPGNALFGFLVKIITSII</sequence>
<evidence type="ECO:0000256" key="8">
    <source>
        <dbReference type="ARBA" id="ARBA00022801"/>
    </source>
</evidence>
<dbReference type="EMBL" id="VSSQ01034029">
    <property type="protein sequence ID" value="MPM85828.1"/>
    <property type="molecule type" value="Genomic_DNA"/>
</dbReference>
<evidence type="ECO:0000259" key="14">
    <source>
        <dbReference type="Pfam" id="PF02163"/>
    </source>
</evidence>
<keyword evidence="11" id="KW-0482">Metalloprotease</keyword>
<feature type="transmembrane region" description="Helical" evidence="13">
    <location>
        <begin position="51"/>
        <end position="70"/>
    </location>
</feature>
<comment type="similarity">
    <text evidence="3">Belongs to the peptidase M50B family.</text>
</comment>
<dbReference type="GO" id="GO:0046872">
    <property type="term" value="F:metal ion binding"/>
    <property type="evidence" value="ECO:0007669"/>
    <property type="project" value="UniProtKB-KW"/>
</dbReference>
<dbReference type="PANTHER" id="PTHR35864:SF1">
    <property type="entry name" value="ZINC METALLOPROTEASE YWHC-RELATED"/>
    <property type="match status" value="1"/>
</dbReference>
<evidence type="ECO:0000256" key="7">
    <source>
        <dbReference type="ARBA" id="ARBA00022723"/>
    </source>
</evidence>
<feature type="transmembrane region" description="Helical" evidence="13">
    <location>
        <begin position="125"/>
        <end position="151"/>
    </location>
</feature>
<dbReference type="GO" id="GO:0005886">
    <property type="term" value="C:plasma membrane"/>
    <property type="evidence" value="ECO:0007669"/>
    <property type="project" value="UniProtKB-SubCell"/>
</dbReference>
<evidence type="ECO:0000256" key="12">
    <source>
        <dbReference type="ARBA" id="ARBA00023136"/>
    </source>
</evidence>
<dbReference type="InterPro" id="IPR052348">
    <property type="entry name" value="Metallopeptidase_M50B"/>
</dbReference>
<organism evidence="15">
    <name type="scientific">bioreactor metagenome</name>
    <dbReference type="NCBI Taxonomy" id="1076179"/>
    <lineage>
        <taxon>unclassified sequences</taxon>
        <taxon>metagenomes</taxon>
        <taxon>ecological metagenomes</taxon>
    </lineage>
</organism>
<evidence type="ECO:0000256" key="6">
    <source>
        <dbReference type="ARBA" id="ARBA00022692"/>
    </source>
</evidence>
<keyword evidence="7" id="KW-0479">Metal-binding</keyword>
<evidence type="ECO:0000256" key="5">
    <source>
        <dbReference type="ARBA" id="ARBA00022670"/>
    </source>
</evidence>
<dbReference type="CDD" id="cd06158">
    <property type="entry name" value="S2P-M50_like_1"/>
    <property type="match status" value="1"/>
</dbReference>
<dbReference type="GO" id="GO:0006508">
    <property type="term" value="P:proteolysis"/>
    <property type="evidence" value="ECO:0007669"/>
    <property type="project" value="UniProtKB-KW"/>
</dbReference>
<keyword evidence="8" id="KW-0378">Hydrolase</keyword>
<evidence type="ECO:0000256" key="13">
    <source>
        <dbReference type="SAM" id="Phobius"/>
    </source>
</evidence>
<accession>A0A645D9V6</accession>
<evidence type="ECO:0000256" key="11">
    <source>
        <dbReference type="ARBA" id="ARBA00023049"/>
    </source>
</evidence>
<comment type="caution">
    <text evidence="15">The sequence shown here is derived from an EMBL/GenBank/DDBJ whole genome shotgun (WGS) entry which is preliminary data.</text>
</comment>
<gene>
    <name evidence="15" type="ORF">SDC9_132910</name>
</gene>
<name>A0A645D9V6_9ZZZZ</name>
<protein>
    <recommendedName>
        <fullName evidence="14">Peptidase M50 domain-containing protein</fullName>
    </recommendedName>
</protein>
<evidence type="ECO:0000256" key="10">
    <source>
        <dbReference type="ARBA" id="ARBA00022989"/>
    </source>
</evidence>
<feature type="domain" description="Peptidase M50" evidence="14">
    <location>
        <begin position="14"/>
        <end position="177"/>
    </location>
</feature>
<keyword evidence="4" id="KW-1003">Cell membrane</keyword>
<comment type="cofactor">
    <cofactor evidence="1">
        <name>Zn(2+)</name>
        <dbReference type="ChEBI" id="CHEBI:29105"/>
    </cofactor>
</comment>
<evidence type="ECO:0000313" key="15">
    <source>
        <dbReference type="EMBL" id="MPM85828.1"/>
    </source>
</evidence>
<evidence type="ECO:0000256" key="1">
    <source>
        <dbReference type="ARBA" id="ARBA00001947"/>
    </source>
</evidence>
<keyword evidence="5" id="KW-0645">Protease</keyword>
<keyword evidence="6 13" id="KW-0812">Transmembrane</keyword>
<keyword evidence="10 13" id="KW-1133">Transmembrane helix</keyword>
<evidence type="ECO:0000256" key="3">
    <source>
        <dbReference type="ARBA" id="ARBA00007931"/>
    </source>
</evidence>
<dbReference type="InterPro" id="IPR008915">
    <property type="entry name" value="Peptidase_M50"/>
</dbReference>
<keyword evidence="12 13" id="KW-0472">Membrane</keyword>
<keyword evidence="9" id="KW-0862">Zinc</keyword>
<comment type="subcellular location">
    <subcellularLocation>
        <location evidence="2">Cell membrane</location>
        <topology evidence="2">Multi-pass membrane protein</topology>
    </subcellularLocation>
</comment>
<dbReference type="GO" id="GO:0008237">
    <property type="term" value="F:metallopeptidase activity"/>
    <property type="evidence" value="ECO:0007669"/>
    <property type="project" value="UniProtKB-KW"/>
</dbReference>
<feature type="transmembrane region" description="Helical" evidence="13">
    <location>
        <begin position="12"/>
        <end position="31"/>
    </location>
</feature>
<evidence type="ECO:0000256" key="4">
    <source>
        <dbReference type="ARBA" id="ARBA00022475"/>
    </source>
</evidence>
<feature type="transmembrane region" description="Helical" evidence="13">
    <location>
        <begin position="90"/>
        <end position="113"/>
    </location>
</feature>
<dbReference type="InterPro" id="IPR044537">
    <property type="entry name" value="Rip2-like"/>
</dbReference>
<evidence type="ECO:0000256" key="2">
    <source>
        <dbReference type="ARBA" id="ARBA00004651"/>
    </source>
</evidence>
<evidence type="ECO:0000256" key="9">
    <source>
        <dbReference type="ARBA" id="ARBA00022833"/>
    </source>
</evidence>